<keyword evidence="1" id="KW-0472">Membrane</keyword>
<protein>
    <submittedName>
        <fullName evidence="2">Metal-dependent hydrolase</fullName>
    </submittedName>
</protein>
<evidence type="ECO:0000313" key="3">
    <source>
        <dbReference type="Proteomes" id="UP000315252"/>
    </source>
</evidence>
<keyword evidence="3" id="KW-1185">Reference proteome</keyword>
<sequence>MDSLTQFVLGSGVGLAVLGRKIGPRKAALTGGLLGTIPDMDVFYPFEDPIDSFVLHRGATHSVIMQAVVTPLFGEALIRLFKGLRDHRIMTYLAVYLCFVTHALADAATIYGTKLFWPIWKEPLGTGSIFIIDPLYTIPLVVITVWALCVSSWTDRFRRAVTFCLAISTAYMAWGLVAQQIALSKAGDVLARHGITPDRMIATAGPFNTIFWKATAIEGDRYFNLYVPLLGDTDSITAYAHPRGTAAAGCLDNAESLRKLADFSGGFYRIDREDGKLVVSDLRMGLTPAYVFRFAIAEETAEGLKAIFPERRRSDRANDTDFDWLFANLSGDYVLRPAEADMALLENPQWRFAALETEATIC</sequence>
<dbReference type="Proteomes" id="UP000315252">
    <property type="component" value="Unassembled WGS sequence"/>
</dbReference>
<dbReference type="PANTHER" id="PTHR40031">
    <property type="entry name" value="HYPOTHETICAL MEMBRANE SPANNING PROTEIN"/>
    <property type="match status" value="1"/>
</dbReference>
<accession>A0A545T275</accession>
<comment type="caution">
    <text evidence="2">The sequence shown here is derived from an EMBL/GenBank/DDBJ whole genome shotgun (WGS) entry which is preliminary data.</text>
</comment>
<keyword evidence="1" id="KW-0812">Transmembrane</keyword>
<dbReference type="InterPro" id="IPR053170">
    <property type="entry name" value="Transcription_regulator"/>
</dbReference>
<dbReference type="Pfam" id="PF04307">
    <property type="entry name" value="YdjM"/>
    <property type="match status" value="1"/>
</dbReference>
<proteinExistence type="predicted"/>
<organism evidence="2 3">
    <name type="scientific">Denitrobaculum tricleocarpae</name>
    <dbReference type="NCBI Taxonomy" id="2591009"/>
    <lineage>
        <taxon>Bacteria</taxon>
        <taxon>Pseudomonadati</taxon>
        <taxon>Pseudomonadota</taxon>
        <taxon>Alphaproteobacteria</taxon>
        <taxon>Rhodospirillales</taxon>
        <taxon>Rhodospirillaceae</taxon>
        <taxon>Denitrobaculum</taxon>
    </lineage>
</organism>
<reference evidence="2 3" key="1">
    <citation type="submission" date="2019-06" db="EMBL/GenBank/DDBJ databases">
        <title>Whole genome sequence for Rhodospirillaceae sp. R148.</title>
        <authorList>
            <person name="Wang G."/>
        </authorList>
    </citation>
    <scope>NUCLEOTIDE SEQUENCE [LARGE SCALE GENOMIC DNA]</scope>
    <source>
        <strain evidence="2 3">R148</strain>
    </source>
</reference>
<keyword evidence="2" id="KW-0378">Hydrolase</keyword>
<dbReference type="InterPro" id="IPR007404">
    <property type="entry name" value="YdjM-like"/>
</dbReference>
<name>A0A545T275_9PROT</name>
<feature type="transmembrane region" description="Helical" evidence="1">
    <location>
        <begin position="124"/>
        <end position="148"/>
    </location>
</feature>
<dbReference type="AlphaFoldDB" id="A0A545T275"/>
<dbReference type="GO" id="GO:0016787">
    <property type="term" value="F:hydrolase activity"/>
    <property type="evidence" value="ECO:0007669"/>
    <property type="project" value="UniProtKB-KW"/>
</dbReference>
<dbReference type="OrthoDB" id="110250at2"/>
<dbReference type="EMBL" id="VHSH01000014">
    <property type="protein sequence ID" value="TQV71309.1"/>
    <property type="molecule type" value="Genomic_DNA"/>
</dbReference>
<keyword evidence="1" id="KW-1133">Transmembrane helix</keyword>
<gene>
    <name evidence="2" type="ORF">FKG95_27120</name>
</gene>
<feature type="transmembrane region" description="Helical" evidence="1">
    <location>
        <begin position="160"/>
        <end position="177"/>
    </location>
</feature>
<evidence type="ECO:0000313" key="2">
    <source>
        <dbReference type="EMBL" id="TQV71309.1"/>
    </source>
</evidence>
<evidence type="ECO:0000256" key="1">
    <source>
        <dbReference type="SAM" id="Phobius"/>
    </source>
</evidence>
<feature type="transmembrane region" description="Helical" evidence="1">
    <location>
        <begin position="93"/>
        <end position="112"/>
    </location>
</feature>
<dbReference type="PANTHER" id="PTHR40031:SF1">
    <property type="entry name" value="MEMBRANE-BOUND METAL-DEPENDENT HYDROLASE"/>
    <property type="match status" value="1"/>
</dbReference>
<dbReference type="RefSeq" id="WP_142899602.1">
    <property type="nucleotide sequence ID" value="NZ_ML660065.1"/>
</dbReference>